<protein>
    <recommendedName>
        <fullName evidence="4">Helix-turn-helix domain-containing protein</fullName>
    </recommendedName>
</protein>
<evidence type="ECO:0000256" key="1">
    <source>
        <dbReference type="SAM" id="MobiDB-lite"/>
    </source>
</evidence>
<sequence length="271" mass="29355">MSWKALDWATGLDIDSAIAKFILHLLANKADENFSCYPSISTLMAESSAGRSTVLRALKKLEVDGLITRNRQFHDSGAQRATRYYLNHPLAPHLAQSPRLHAGPPSTDPAWAQSQRRTGGVSYRDHTGVSEGNPLNPPSEPPTEPRGDAASVLHALPWKLTSRDAKDLGPALDSALASGWTPVSLKAHLSQRPDGVRYPARVLARRLAELPEPPTSVQPGVPWCGECEDPQSRTITVTLSDGTEAAAFCPRCSHQEALKNTPTSTYPSEGR</sequence>
<dbReference type="RefSeq" id="WP_083066013.1">
    <property type="nucleotide sequence ID" value="NZ_MVHG01000059.1"/>
</dbReference>
<feature type="region of interest" description="Disordered" evidence="1">
    <location>
        <begin position="95"/>
        <end position="148"/>
    </location>
</feature>
<dbReference type="OrthoDB" id="4749820at2"/>
<dbReference type="InterPro" id="IPR036388">
    <property type="entry name" value="WH-like_DNA-bd_sf"/>
</dbReference>
<comment type="caution">
    <text evidence="2">The sequence shown here is derived from an EMBL/GenBank/DDBJ whole genome shotgun (WGS) entry which is preliminary data.</text>
</comment>
<dbReference type="Proteomes" id="UP000192707">
    <property type="component" value="Unassembled WGS sequence"/>
</dbReference>
<evidence type="ECO:0008006" key="4">
    <source>
        <dbReference type="Google" id="ProtNLM"/>
    </source>
</evidence>
<dbReference type="AlphaFoldDB" id="A0A1W9ZAY6"/>
<dbReference type="Gene3D" id="1.10.10.10">
    <property type="entry name" value="Winged helix-like DNA-binding domain superfamily/Winged helix DNA-binding domain"/>
    <property type="match status" value="1"/>
</dbReference>
<organism evidence="2 3">
    <name type="scientific">Mycobacterium arosiense ATCC BAA-1401 = DSM 45069</name>
    <dbReference type="NCBI Taxonomy" id="1265311"/>
    <lineage>
        <taxon>Bacteria</taxon>
        <taxon>Bacillati</taxon>
        <taxon>Actinomycetota</taxon>
        <taxon>Actinomycetes</taxon>
        <taxon>Mycobacteriales</taxon>
        <taxon>Mycobacteriaceae</taxon>
        <taxon>Mycobacterium</taxon>
        <taxon>Mycobacterium avium complex (MAC)</taxon>
    </lineage>
</organism>
<proteinExistence type="predicted"/>
<gene>
    <name evidence="2" type="ORF">BST14_19495</name>
</gene>
<feature type="compositionally biased region" description="Pro residues" evidence="1">
    <location>
        <begin position="135"/>
        <end position="144"/>
    </location>
</feature>
<dbReference type="EMBL" id="MVHG01000059">
    <property type="protein sequence ID" value="ORA10945.1"/>
    <property type="molecule type" value="Genomic_DNA"/>
</dbReference>
<keyword evidence="3" id="KW-1185">Reference proteome</keyword>
<evidence type="ECO:0000313" key="2">
    <source>
        <dbReference type="EMBL" id="ORA10945.1"/>
    </source>
</evidence>
<name>A0A1W9ZAY6_MYCAI</name>
<evidence type="ECO:0000313" key="3">
    <source>
        <dbReference type="Proteomes" id="UP000192707"/>
    </source>
</evidence>
<dbReference type="Pfam" id="PF13730">
    <property type="entry name" value="HTH_36"/>
    <property type="match status" value="1"/>
</dbReference>
<dbReference type="SUPFAM" id="SSF46785">
    <property type="entry name" value="Winged helix' DNA-binding domain"/>
    <property type="match status" value="1"/>
</dbReference>
<dbReference type="InterPro" id="IPR036390">
    <property type="entry name" value="WH_DNA-bd_sf"/>
</dbReference>
<accession>A0A1W9ZAY6</accession>
<reference evidence="2 3" key="1">
    <citation type="submission" date="2016-12" db="EMBL/GenBank/DDBJ databases">
        <title>The new phylogeny of genus Mycobacterium.</title>
        <authorList>
            <person name="Tortoli E."/>
            <person name="Trovato A."/>
            <person name="Cirillo D.M."/>
        </authorList>
    </citation>
    <scope>NUCLEOTIDE SEQUENCE [LARGE SCALE GENOMIC DNA]</scope>
    <source>
        <strain evidence="2 3">DSM 45069</strain>
    </source>
</reference>